<dbReference type="PROSITE" id="PS50005">
    <property type="entry name" value="TPR"/>
    <property type="match status" value="1"/>
</dbReference>
<dbReference type="PANTHER" id="PTHR46423">
    <property type="entry name" value="RNA POLYMERASE II-ASSOCIATED PROTEIN 3"/>
    <property type="match status" value="1"/>
</dbReference>
<dbReference type="OrthoDB" id="6063461at2759"/>
<keyword evidence="4" id="KW-1185">Reference proteome</keyword>
<dbReference type="InterPro" id="IPR051966">
    <property type="entry name" value="RPAP3"/>
</dbReference>
<dbReference type="InterPro" id="IPR019734">
    <property type="entry name" value="TPR_rpt"/>
</dbReference>
<gene>
    <name evidence="3" type="ORF">MEDL_44884</name>
</gene>
<dbReference type="PANTHER" id="PTHR46423:SF1">
    <property type="entry name" value="RNA POLYMERASE II-ASSOCIATED PROTEIN 3"/>
    <property type="match status" value="1"/>
</dbReference>
<dbReference type="GO" id="GO:0101031">
    <property type="term" value="C:protein folding chaperone complex"/>
    <property type="evidence" value="ECO:0007669"/>
    <property type="project" value="TreeGrafter"/>
</dbReference>
<keyword evidence="1 2" id="KW-0802">TPR repeat</keyword>
<dbReference type="InterPro" id="IPR011990">
    <property type="entry name" value="TPR-like_helical_dom_sf"/>
</dbReference>
<evidence type="ECO:0000256" key="1">
    <source>
        <dbReference type="ARBA" id="ARBA00022803"/>
    </source>
</evidence>
<evidence type="ECO:0000313" key="3">
    <source>
        <dbReference type="EMBL" id="CAG2232117.1"/>
    </source>
</evidence>
<dbReference type="SMART" id="SM00028">
    <property type="entry name" value="TPR"/>
    <property type="match status" value="2"/>
</dbReference>
<accession>A0A8S3TLK8</accession>
<name>A0A8S3TLK8_MYTED</name>
<dbReference type="SUPFAM" id="SSF48452">
    <property type="entry name" value="TPR-like"/>
    <property type="match status" value="1"/>
</dbReference>
<evidence type="ECO:0000313" key="4">
    <source>
        <dbReference type="Proteomes" id="UP000683360"/>
    </source>
</evidence>
<sequence>MPIEIFNSGEPTICDEEAGEILKEQFAIRQVLEILTRFSLFQRYRSESLSVHRLVQEVIRSQLQEDEKYGVLQCATRMINKALISTTAPHTVIESESLACRGLLNVWNKLAANANTLKIHLNVSKENKENKDIYVSLEYVRIMQASAIYNSLFQRQDEALRDQQLMLNIIASLDLDKDTCRELTNIKVPLLGRDRIRIQNSIATVLQIDDNENQIESAANIPLSTESLRVFGNQAFKEERYEDALQYYTEALRSCSKNTYDQRILSNRSLVYLKLHRYTYALNDANACIEIDPSCWKAHVWKSYAIAELIGTDKLLPEMEGSGRSSACIASFLKKECLLEYKMKVNYPILLYKIIDGENLYNNLRDRIMSLVESPFTTYMLKKGRYTFTQLLKTLKSCQVIGVEPGVEIDIELGFIFPDL</sequence>
<proteinExistence type="predicted"/>
<organism evidence="3 4">
    <name type="scientific">Mytilus edulis</name>
    <name type="common">Blue mussel</name>
    <dbReference type="NCBI Taxonomy" id="6550"/>
    <lineage>
        <taxon>Eukaryota</taxon>
        <taxon>Metazoa</taxon>
        <taxon>Spiralia</taxon>
        <taxon>Lophotrochozoa</taxon>
        <taxon>Mollusca</taxon>
        <taxon>Bivalvia</taxon>
        <taxon>Autobranchia</taxon>
        <taxon>Pteriomorphia</taxon>
        <taxon>Mytilida</taxon>
        <taxon>Mytiloidea</taxon>
        <taxon>Mytilidae</taxon>
        <taxon>Mytilinae</taxon>
        <taxon>Mytilus</taxon>
    </lineage>
</organism>
<evidence type="ECO:0000256" key="2">
    <source>
        <dbReference type="PROSITE-ProRule" id="PRU00339"/>
    </source>
</evidence>
<protein>
    <submittedName>
        <fullName evidence="3">STIP1</fullName>
    </submittedName>
</protein>
<dbReference type="Proteomes" id="UP000683360">
    <property type="component" value="Unassembled WGS sequence"/>
</dbReference>
<reference evidence="3" key="1">
    <citation type="submission" date="2021-03" db="EMBL/GenBank/DDBJ databases">
        <authorList>
            <person name="Bekaert M."/>
        </authorList>
    </citation>
    <scope>NUCLEOTIDE SEQUENCE</scope>
</reference>
<comment type="caution">
    <text evidence="3">The sequence shown here is derived from an EMBL/GenBank/DDBJ whole genome shotgun (WGS) entry which is preliminary data.</text>
</comment>
<feature type="repeat" description="TPR" evidence="2">
    <location>
        <begin position="225"/>
        <end position="258"/>
    </location>
</feature>
<dbReference type="EMBL" id="CAJPWZ010002165">
    <property type="protein sequence ID" value="CAG2232117.1"/>
    <property type="molecule type" value="Genomic_DNA"/>
</dbReference>
<dbReference type="Gene3D" id="1.25.40.10">
    <property type="entry name" value="Tetratricopeptide repeat domain"/>
    <property type="match status" value="1"/>
</dbReference>
<dbReference type="AlphaFoldDB" id="A0A8S3TLK8"/>